<organism evidence="1 2">
    <name type="scientific">Dermacentor silvarum</name>
    <name type="common">Tick</name>
    <dbReference type="NCBI Taxonomy" id="543639"/>
    <lineage>
        <taxon>Eukaryota</taxon>
        <taxon>Metazoa</taxon>
        <taxon>Ecdysozoa</taxon>
        <taxon>Arthropoda</taxon>
        <taxon>Chelicerata</taxon>
        <taxon>Arachnida</taxon>
        <taxon>Acari</taxon>
        <taxon>Parasitiformes</taxon>
        <taxon>Ixodida</taxon>
        <taxon>Ixodoidea</taxon>
        <taxon>Ixodidae</taxon>
        <taxon>Rhipicephalinae</taxon>
        <taxon>Dermacentor</taxon>
    </lineage>
</organism>
<evidence type="ECO:0000313" key="2">
    <source>
        <dbReference type="Proteomes" id="UP000821865"/>
    </source>
</evidence>
<proteinExistence type="predicted"/>
<comment type="caution">
    <text evidence="1">The sequence shown here is derived from an EMBL/GenBank/DDBJ whole genome shotgun (WGS) entry which is preliminary data.</text>
</comment>
<accession>A0ACB8DZJ9</accession>
<dbReference type="Proteomes" id="UP000821865">
    <property type="component" value="Chromosome 1"/>
</dbReference>
<sequence length="678" mass="74255">MLTPCEALRAGNNAAAENSAPSPPQLPPSHAKPAALDSAAECPASSLQQLFVNDAQWIRRVAANVEKRWHALWLRSLEWQRMLEQLLQGSRGIWETGGDFCFGYEPKTKQPRLSCEWDGGSSTASDRTMEIGSNCHNCTVEPRAENQLTPIALPPTESVPPERLESCVTVGQTAITDLKLARKGRRRFEVFNDVGYSSESSPQVSSEDCIRIYSYSPELAESVFQEHRDDLARDGIDECGTGIIDLYKVADEEEYEKGAYEASPLILTNVSNVDFYTMTRLEEAPFSDRNRDDVAGAAGRLDDEMMGFAALEQLAGDVEVCATGVDVKSEQVWRCLQSCEVAPLISATDDETEEDASVAGGNKGRVDSSCDANGEYTTNNESEELGDESDGAAPSRHYSRGSSSQGRDGSRSMSLLSKFGTGFVETIVQVGLALSEDDAAAPRGVLCQGLRKKRSHQRRSSVIELGPCGALQLCPHSTSGMARNLMTHTSTVKAHVRPRSSSISSKICLFSRSPILAHVEEQNSVSDQERDDNKDPPYLSEPCFTYSEQTAREDQMKKLLDFGDDYWPFIGSPSDSSSLSGQPRNLPRRSPHKAHPATNCGGTTEFDSDSDIQEHQRLLGQSTRSYIFIRNSLHKDCHLWQGCVSGASIEKVTQVYGAGGYLPDQPALVEDYTHPAPQ</sequence>
<protein>
    <submittedName>
        <fullName evidence="1">Uncharacterized protein</fullName>
    </submittedName>
</protein>
<name>A0ACB8DZJ9_DERSI</name>
<gene>
    <name evidence="1" type="ORF">HPB49_012150</name>
</gene>
<dbReference type="EMBL" id="CM023470">
    <property type="protein sequence ID" value="KAH7979952.1"/>
    <property type="molecule type" value="Genomic_DNA"/>
</dbReference>
<reference evidence="1" key="1">
    <citation type="submission" date="2020-05" db="EMBL/GenBank/DDBJ databases">
        <title>Large-scale comparative analyses of tick genomes elucidate their genetic diversity and vector capacities.</title>
        <authorList>
            <person name="Jia N."/>
            <person name="Wang J."/>
            <person name="Shi W."/>
            <person name="Du L."/>
            <person name="Sun Y."/>
            <person name="Zhan W."/>
            <person name="Jiang J."/>
            <person name="Wang Q."/>
            <person name="Zhang B."/>
            <person name="Ji P."/>
            <person name="Sakyi L.B."/>
            <person name="Cui X."/>
            <person name="Yuan T."/>
            <person name="Jiang B."/>
            <person name="Yang W."/>
            <person name="Lam T.T.-Y."/>
            <person name="Chang Q."/>
            <person name="Ding S."/>
            <person name="Wang X."/>
            <person name="Zhu J."/>
            <person name="Ruan X."/>
            <person name="Zhao L."/>
            <person name="Wei J."/>
            <person name="Que T."/>
            <person name="Du C."/>
            <person name="Cheng J."/>
            <person name="Dai P."/>
            <person name="Han X."/>
            <person name="Huang E."/>
            <person name="Gao Y."/>
            <person name="Liu J."/>
            <person name="Shao H."/>
            <person name="Ye R."/>
            <person name="Li L."/>
            <person name="Wei W."/>
            <person name="Wang X."/>
            <person name="Wang C."/>
            <person name="Yang T."/>
            <person name="Huo Q."/>
            <person name="Li W."/>
            <person name="Guo W."/>
            <person name="Chen H."/>
            <person name="Zhou L."/>
            <person name="Ni X."/>
            <person name="Tian J."/>
            <person name="Zhou Y."/>
            <person name="Sheng Y."/>
            <person name="Liu T."/>
            <person name="Pan Y."/>
            <person name="Xia L."/>
            <person name="Li J."/>
            <person name="Zhao F."/>
            <person name="Cao W."/>
        </authorList>
    </citation>
    <scope>NUCLEOTIDE SEQUENCE</scope>
    <source>
        <strain evidence="1">Dsil-2018</strain>
    </source>
</reference>
<keyword evidence="2" id="KW-1185">Reference proteome</keyword>
<evidence type="ECO:0000313" key="1">
    <source>
        <dbReference type="EMBL" id="KAH7979952.1"/>
    </source>
</evidence>